<proteinExistence type="predicted"/>
<name>A0A1G2B3A0_9BACT</name>
<keyword evidence="1" id="KW-0812">Transmembrane</keyword>
<evidence type="ECO:0000256" key="1">
    <source>
        <dbReference type="SAM" id="Phobius"/>
    </source>
</evidence>
<dbReference type="AlphaFoldDB" id="A0A1G2B3A0"/>
<evidence type="ECO:0000259" key="2">
    <source>
        <dbReference type="Pfam" id="PF01145"/>
    </source>
</evidence>
<feature type="domain" description="Band 7" evidence="2">
    <location>
        <begin position="77"/>
        <end position="281"/>
    </location>
</feature>
<dbReference type="Proteomes" id="UP000179164">
    <property type="component" value="Unassembled WGS sequence"/>
</dbReference>
<feature type="transmembrane region" description="Helical" evidence="1">
    <location>
        <begin position="36"/>
        <end position="53"/>
    </location>
</feature>
<gene>
    <name evidence="3" type="ORF">A2898_05785</name>
</gene>
<comment type="caution">
    <text evidence="3">The sequence shown here is derived from an EMBL/GenBank/DDBJ whole genome shotgun (WGS) entry which is preliminary data.</text>
</comment>
<keyword evidence="1" id="KW-0472">Membrane</keyword>
<accession>A0A1G2B3A0</accession>
<dbReference type="InterPro" id="IPR001107">
    <property type="entry name" value="Band_7"/>
</dbReference>
<evidence type="ECO:0000313" key="4">
    <source>
        <dbReference type="Proteomes" id="UP000179164"/>
    </source>
</evidence>
<reference evidence="3 4" key="1">
    <citation type="journal article" date="2016" name="Nat. Commun.">
        <title>Thousands of microbial genomes shed light on interconnected biogeochemical processes in an aquifer system.</title>
        <authorList>
            <person name="Anantharaman K."/>
            <person name="Brown C.T."/>
            <person name="Hug L.A."/>
            <person name="Sharon I."/>
            <person name="Castelle C.J."/>
            <person name="Probst A.J."/>
            <person name="Thomas B.C."/>
            <person name="Singh A."/>
            <person name="Wilkins M.J."/>
            <person name="Karaoz U."/>
            <person name="Brodie E.L."/>
            <person name="Williams K.H."/>
            <person name="Hubbard S.S."/>
            <person name="Banfield J.F."/>
        </authorList>
    </citation>
    <scope>NUCLEOTIDE SEQUENCE [LARGE SCALE GENOMIC DNA]</scope>
</reference>
<sequence>MDTTGGSRPKRSIIKAFRNATTSLTPSFSPERRNHLVAFMQVILFGAWIALLYAVRTNIVWDAIIFVTVMFFFGSTVVPEAHRGLLVFLGSRKPIGLPEGLVFYVPFICRVKAIDVRERDFLIPIVHLSADGMTMKFAIQCFFYPARARDEVRTFWRWFDGRLLLAYDNLRAQVDEDKIRSMVSQAVETLVSAYRHDELIGISLYQLLDNLRKSLEQGTFVDLSGGVRQGQSDIATAIRIQVVQKVFDSIAPVLRQDGIVLKVVPIARIDFDEQIQMKLNEILSQWIEKLAQSLDVAGDIQRANQMVAAAKVSEETLVFSEAYALVRRYDNDETAARQGLPAHVLTALSETLRNKAA</sequence>
<dbReference type="Pfam" id="PF01145">
    <property type="entry name" value="Band_7"/>
    <property type="match status" value="1"/>
</dbReference>
<organism evidence="3 4">
    <name type="scientific">Candidatus Kerfeldbacteria bacterium RIFCSPLOWO2_01_FULL_48_11</name>
    <dbReference type="NCBI Taxonomy" id="1798543"/>
    <lineage>
        <taxon>Bacteria</taxon>
        <taxon>Candidatus Kerfeldiibacteriota</taxon>
    </lineage>
</organism>
<feature type="transmembrane region" description="Helical" evidence="1">
    <location>
        <begin position="59"/>
        <end position="78"/>
    </location>
</feature>
<protein>
    <recommendedName>
        <fullName evidence="2">Band 7 domain-containing protein</fullName>
    </recommendedName>
</protein>
<evidence type="ECO:0000313" key="3">
    <source>
        <dbReference type="EMBL" id="OGY83662.1"/>
    </source>
</evidence>
<dbReference type="STRING" id="1798543.A2898_05785"/>
<keyword evidence="1" id="KW-1133">Transmembrane helix</keyword>
<dbReference type="EMBL" id="MHKE01000013">
    <property type="protein sequence ID" value="OGY83662.1"/>
    <property type="molecule type" value="Genomic_DNA"/>
</dbReference>